<proteinExistence type="predicted"/>
<keyword evidence="1" id="KW-0812">Transmembrane</keyword>
<comment type="caution">
    <text evidence="2">The sequence shown here is derived from an EMBL/GenBank/DDBJ whole genome shotgun (WGS) entry which is preliminary data.</text>
</comment>
<keyword evidence="3" id="KW-1185">Reference proteome</keyword>
<reference evidence="2" key="1">
    <citation type="journal article" date="2021" name="mSystems">
        <title>Bacteria and Archaea Synergistically Convert Glycine Betaine to Biogenic Methane in the Formosa Cold Seep of the South China Sea.</title>
        <authorList>
            <person name="Li L."/>
            <person name="Zhang W."/>
            <person name="Zhang S."/>
            <person name="Song L."/>
            <person name="Sun Q."/>
            <person name="Zhang H."/>
            <person name="Xiang H."/>
            <person name="Dong X."/>
        </authorList>
    </citation>
    <scope>NUCLEOTIDE SEQUENCE</scope>
    <source>
        <strain evidence="2">ZWT</strain>
    </source>
</reference>
<evidence type="ECO:0000313" key="3">
    <source>
        <dbReference type="Proteomes" id="UP001056429"/>
    </source>
</evidence>
<dbReference type="AlphaFoldDB" id="A0A9J6P226"/>
<keyword evidence="1" id="KW-0472">Membrane</keyword>
<reference evidence="2" key="2">
    <citation type="submission" date="2021-04" db="EMBL/GenBank/DDBJ databases">
        <authorList>
            <person name="Dong X."/>
        </authorList>
    </citation>
    <scope>NUCLEOTIDE SEQUENCE</scope>
    <source>
        <strain evidence="2">ZWT</strain>
    </source>
</reference>
<name>A0A9J6P226_9CLOT</name>
<accession>A0A9J6P226</accession>
<dbReference type="RefSeq" id="WP_250859623.1">
    <property type="nucleotide sequence ID" value="NZ_JAGSOJ010000002.1"/>
</dbReference>
<dbReference type="Proteomes" id="UP001056429">
    <property type="component" value="Unassembled WGS sequence"/>
</dbReference>
<organism evidence="2 3">
    <name type="scientific">Oceanirhabdus seepicola</name>
    <dbReference type="NCBI Taxonomy" id="2828781"/>
    <lineage>
        <taxon>Bacteria</taxon>
        <taxon>Bacillati</taxon>
        <taxon>Bacillota</taxon>
        <taxon>Clostridia</taxon>
        <taxon>Eubacteriales</taxon>
        <taxon>Clostridiaceae</taxon>
        <taxon>Oceanirhabdus</taxon>
    </lineage>
</organism>
<dbReference type="EMBL" id="JAGSOJ010000002">
    <property type="protein sequence ID" value="MCM1990571.1"/>
    <property type="molecule type" value="Genomic_DNA"/>
</dbReference>
<evidence type="ECO:0000256" key="1">
    <source>
        <dbReference type="SAM" id="Phobius"/>
    </source>
</evidence>
<sequence>MKITKREKVMLIVLSAIISIFVYYDFLLNPRLKQIESLREEKYLLEGEMSKIEHNRNEEKLNKVNVEGLSKEMKLLAIDFFHYIEEEDVINVIDEIINNSGINISSMSITSEDIDSGVMGRSIPRFSVTLSYSDALTELMKFISEIENYHKEIVIKYLSISGGELCDMTGSVTLELYYFPIGDDKKIIYYYPGLKRKNPFNKQ</sequence>
<feature type="transmembrane region" description="Helical" evidence="1">
    <location>
        <begin position="9"/>
        <end position="27"/>
    </location>
</feature>
<keyword evidence="1" id="KW-1133">Transmembrane helix</keyword>
<protein>
    <recommendedName>
        <fullName evidence="4">Type 4a pilus biogenesis protein PilO</fullName>
    </recommendedName>
</protein>
<evidence type="ECO:0000313" key="2">
    <source>
        <dbReference type="EMBL" id="MCM1990571.1"/>
    </source>
</evidence>
<evidence type="ECO:0008006" key="4">
    <source>
        <dbReference type="Google" id="ProtNLM"/>
    </source>
</evidence>
<gene>
    <name evidence="2" type="ORF">KDK92_12635</name>
</gene>